<feature type="domain" description="SCP" evidence="1">
    <location>
        <begin position="3"/>
        <end position="137"/>
    </location>
</feature>
<dbReference type="InterPro" id="IPR018244">
    <property type="entry name" value="Allrgn_V5/Tpx1_CS"/>
</dbReference>
<accession>A7RGC8</accession>
<dbReference type="CDD" id="cd05382">
    <property type="entry name" value="CAP_GAPR1-like"/>
    <property type="match status" value="1"/>
</dbReference>
<dbReference type="FunFam" id="3.40.33.10:FF:000002">
    <property type="entry name" value="Golgi-associated plant pathogenesis-related protein 1"/>
    <property type="match status" value="1"/>
</dbReference>
<evidence type="ECO:0000313" key="2">
    <source>
        <dbReference type="EMBL" id="EDO49505.1"/>
    </source>
</evidence>
<dbReference type="HOGENOM" id="CLU_035730_9_4_1"/>
<dbReference type="Gene3D" id="3.40.33.10">
    <property type="entry name" value="CAP"/>
    <property type="match status" value="1"/>
</dbReference>
<evidence type="ECO:0000313" key="3">
    <source>
        <dbReference type="Proteomes" id="UP000001593"/>
    </source>
</evidence>
<proteinExistence type="predicted"/>
<dbReference type="InterPro" id="IPR002413">
    <property type="entry name" value="V5_allergen-like"/>
</dbReference>
<dbReference type="eggNOG" id="KOG3017">
    <property type="taxonomic scope" value="Eukaryota"/>
</dbReference>
<dbReference type="PRINTS" id="PR00837">
    <property type="entry name" value="V5TPXLIKE"/>
</dbReference>
<dbReference type="InterPro" id="IPR034113">
    <property type="entry name" value="SCP_GAPR1-like"/>
</dbReference>
<dbReference type="Pfam" id="PF00188">
    <property type="entry name" value="CAP"/>
    <property type="match status" value="1"/>
</dbReference>
<keyword evidence="3" id="KW-1185">Reference proteome</keyword>
<protein>
    <recommendedName>
        <fullName evidence="1">SCP domain-containing protein</fullName>
    </recommendedName>
</protein>
<dbReference type="PROSITE" id="PS01009">
    <property type="entry name" value="CRISP_1"/>
    <property type="match status" value="1"/>
</dbReference>
<evidence type="ECO:0000259" key="1">
    <source>
        <dbReference type="SMART" id="SM00198"/>
    </source>
</evidence>
<dbReference type="InParanoid" id="A7RGC8"/>
<dbReference type="AlphaFoldDB" id="A7RGC8"/>
<dbReference type="PRINTS" id="PR00838">
    <property type="entry name" value="V5ALLERGEN"/>
</dbReference>
<dbReference type="SMART" id="SM00198">
    <property type="entry name" value="SCP"/>
    <property type="match status" value="1"/>
</dbReference>
<dbReference type="KEGG" id="nve:5521790"/>
<sequence>MSNFQKDCVDVHNELRAKHQAPKVTWSAQLAADAQVWANHIAKNGRLEHSSADSRPGQGENLYMCSPSEINAGDIVDEWYSEISKYKFDKPGWQSGTGHFTQVVWKGTKEVAMASAEGADGSVFVVGRYKPAGNVLSQFAENVLPKK</sequence>
<dbReference type="InterPro" id="IPR014044">
    <property type="entry name" value="CAP_dom"/>
</dbReference>
<organism evidence="2 3">
    <name type="scientific">Nematostella vectensis</name>
    <name type="common">Starlet sea anemone</name>
    <dbReference type="NCBI Taxonomy" id="45351"/>
    <lineage>
        <taxon>Eukaryota</taxon>
        <taxon>Metazoa</taxon>
        <taxon>Cnidaria</taxon>
        <taxon>Anthozoa</taxon>
        <taxon>Hexacorallia</taxon>
        <taxon>Actiniaria</taxon>
        <taxon>Edwardsiidae</taxon>
        <taxon>Nematostella</taxon>
    </lineage>
</organism>
<dbReference type="EMBL" id="DS469509">
    <property type="protein sequence ID" value="EDO49505.1"/>
    <property type="molecule type" value="Genomic_DNA"/>
</dbReference>
<gene>
    <name evidence="2" type="ORF">NEMVEDRAFT_v1g196778</name>
</gene>
<dbReference type="OMA" id="RRADRTW"/>
<dbReference type="PhylomeDB" id="A7RGC8"/>
<reference evidence="2 3" key="1">
    <citation type="journal article" date="2007" name="Science">
        <title>Sea anemone genome reveals ancestral eumetazoan gene repertoire and genomic organization.</title>
        <authorList>
            <person name="Putnam N.H."/>
            <person name="Srivastava M."/>
            <person name="Hellsten U."/>
            <person name="Dirks B."/>
            <person name="Chapman J."/>
            <person name="Salamov A."/>
            <person name="Terry A."/>
            <person name="Shapiro H."/>
            <person name="Lindquist E."/>
            <person name="Kapitonov V.V."/>
            <person name="Jurka J."/>
            <person name="Genikhovich G."/>
            <person name="Grigoriev I.V."/>
            <person name="Lucas S.M."/>
            <person name="Steele R.E."/>
            <person name="Finnerty J.R."/>
            <person name="Technau U."/>
            <person name="Martindale M.Q."/>
            <person name="Rokhsar D.S."/>
        </authorList>
    </citation>
    <scope>NUCLEOTIDE SEQUENCE [LARGE SCALE GENOMIC DNA]</scope>
    <source>
        <strain evidence="3">CH2 X CH6</strain>
    </source>
</reference>
<dbReference type="GO" id="GO:0005615">
    <property type="term" value="C:extracellular space"/>
    <property type="evidence" value="ECO:0000318"/>
    <property type="project" value="GO_Central"/>
</dbReference>
<dbReference type="InterPro" id="IPR035940">
    <property type="entry name" value="CAP_sf"/>
</dbReference>
<dbReference type="SUPFAM" id="SSF55797">
    <property type="entry name" value="PR-1-like"/>
    <property type="match status" value="1"/>
</dbReference>
<dbReference type="OrthoDB" id="337038at2759"/>
<dbReference type="PANTHER" id="PTHR10334">
    <property type="entry name" value="CYSTEINE-RICH SECRETORY PROTEIN-RELATED"/>
    <property type="match status" value="1"/>
</dbReference>
<dbReference type="InterPro" id="IPR001283">
    <property type="entry name" value="CRISP-related"/>
</dbReference>
<name>A7RGC8_NEMVE</name>
<dbReference type="Proteomes" id="UP000001593">
    <property type="component" value="Unassembled WGS sequence"/>
</dbReference>